<keyword evidence="11" id="KW-1185">Reference proteome</keyword>
<keyword evidence="5 6" id="KW-0472">Membrane</keyword>
<dbReference type="Pfam" id="PF20520">
    <property type="entry name" value="Ac45-VOA1_TM"/>
    <property type="match status" value="1"/>
</dbReference>
<evidence type="ECO:0000256" key="6">
    <source>
        <dbReference type="SAM" id="Phobius"/>
    </source>
</evidence>
<gene>
    <name evidence="10" type="ORF">RI129_011936</name>
</gene>
<evidence type="ECO:0000256" key="3">
    <source>
        <dbReference type="ARBA" id="ARBA00022692"/>
    </source>
</evidence>
<dbReference type="Gene3D" id="2.40.160.110">
    <property type="match status" value="1"/>
</dbReference>
<dbReference type="InterPro" id="IPR008388">
    <property type="entry name" value="Ac45_acc_su"/>
</dbReference>
<dbReference type="EMBL" id="JAVRBK010000009">
    <property type="protein sequence ID" value="KAK5639444.1"/>
    <property type="molecule type" value="Genomic_DNA"/>
</dbReference>
<evidence type="ECO:0000256" key="5">
    <source>
        <dbReference type="ARBA" id="ARBA00023136"/>
    </source>
</evidence>
<protein>
    <recommendedName>
        <fullName evidence="12">Vacuolar ATP synthase subunit S1</fullName>
    </recommendedName>
</protein>
<feature type="transmembrane region" description="Helical" evidence="6">
    <location>
        <begin position="372"/>
        <end position="392"/>
    </location>
</feature>
<sequence>MSVHISPLVLLLIYIVSLIDISSAECVPVFMWGNIRYSESVSPLKKINQQPFTDILENQLDKESPLVIFVEQTLSPEDFNSEDEEGKSIFPTLAALKESTTINYLSCVKNPITSITSMKERNSIKSSVTNILNGSIKIRAGDILLVDMNDADEDEDRVDMLHRHDRNMALVYEYLMKDHKDIVMIYSAHRPSWIISEEVRSHRHIRDVSKANDTGEPEVKYLVIKNNDILISAHVNPLLVCNGTQVPLDSFLDVSTVNKTDEGMDIVLKSETISHITLTLQFHFMSGYWILSNITVVNTTAPENDREYYFRVKELYAPELFSYHCSNQPFYFPKNPHQNLTFQELQIQPFLNTSNLTFGTPYDCVGFMSAPIWSGLFVTFILVLIMTCGLTMMMDIKTMDRFDDPKGKTITVTATE</sequence>
<dbReference type="InterPro" id="IPR046755">
    <property type="entry name" value="VAS1_LD"/>
</dbReference>
<evidence type="ECO:0008006" key="12">
    <source>
        <dbReference type="Google" id="ProtNLM"/>
    </source>
</evidence>
<reference evidence="10 11" key="1">
    <citation type="journal article" date="2024" name="Insects">
        <title>An Improved Chromosome-Level Genome Assembly of the Firefly Pyrocoelia pectoralis.</title>
        <authorList>
            <person name="Fu X."/>
            <person name="Meyer-Rochow V.B."/>
            <person name="Ballantyne L."/>
            <person name="Zhu X."/>
        </authorList>
    </citation>
    <scope>NUCLEOTIDE SEQUENCE [LARGE SCALE GENOMIC DNA]</scope>
    <source>
        <strain evidence="10">XCY_ONT2</strain>
    </source>
</reference>
<proteinExistence type="inferred from homology"/>
<evidence type="ECO:0000259" key="9">
    <source>
        <dbReference type="Pfam" id="PF20520"/>
    </source>
</evidence>
<feature type="chain" id="PRO_5042879217" description="Vacuolar ATP synthase subunit S1" evidence="7">
    <location>
        <begin position="25"/>
        <end position="416"/>
    </location>
</feature>
<evidence type="ECO:0000256" key="7">
    <source>
        <dbReference type="SAM" id="SignalP"/>
    </source>
</evidence>
<dbReference type="InterPro" id="IPR046756">
    <property type="entry name" value="VAS1/VOA1_TM"/>
</dbReference>
<organism evidence="10 11">
    <name type="scientific">Pyrocoelia pectoralis</name>
    <dbReference type="NCBI Taxonomy" id="417401"/>
    <lineage>
        <taxon>Eukaryota</taxon>
        <taxon>Metazoa</taxon>
        <taxon>Ecdysozoa</taxon>
        <taxon>Arthropoda</taxon>
        <taxon>Hexapoda</taxon>
        <taxon>Insecta</taxon>
        <taxon>Pterygota</taxon>
        <taxon>Neoptera</taxon>
        <taxon>Endopterygota</taxon>
        <taxon>Coleoptera</taxon>
        <taxon>Polyphaga</taxon>
        <taxon>Elateriformia</taxon>
        <taxon>Elateroidea</taxon>
        <taxon>Lampyridae</taxon>
        <taxon>Lampyrinae</taxon>
        <taxon>Pyrocoelia</taxon>
    </lineage>
</organism>
<comment type="subcellular location">
    <subcellularLocation>
        <location evidence="1">Membrane</location>
        <topology evidence="1">Single-pass membrane protein</topology>
    </subcellularLocation>
</comment>
<dbReference type="PANTHER" id="PTHR12471">
    <property type="entry name" value="VACUOLAR ATP SYNTHASE SUBUNIT S1"/>
    <property type="match status" value="1"/>
</dbReference>
<accession>A0AAN7V3Q5</accession>
<dbReference type="Proteomes" id="UP001329430">
    <property type="component" value="Chromosome 9"/>
</dbReference>
<keyword evidence="3 6" id="KW-0812">Transmembrane</keyword>
<evidence type="ECO:0000259" key="8">
    <source>
        <dbReference type="Pfam" id="PF05827"/>
    </source>
</evidence>
<feature type="domain" description="V-type proton ATPase subunit S1 luminal" evidence="8">
    <location>
        <begin position="252"/>
        <end position="350"/>
    </location>
</feature>
<dbReference type="AlphaFoldDB" id="A0AAN7V3Q5"/>
<evidence type="ECO:0000256" key="1">
    <source>
        <dbReference type="ARBA" id="ARBA00004167"/>
    </source>
</evidence>
<evidence type="ECO:0000256" key="4">
    <source>
        <dbReference type="ARBA" id="ARBA00022989"/>
    </source>
</evidence>
<comment type="similarity">
    <text evidence="2">Belongs to the vacuolar ATPase subunit S1 family.</text>
</comment>
<evidence type="ECO:0000313" key="11">
    <source>
        <dbReference type="Proteomes" id="UP001329430"/>
    </source>
</evidence>
<dbReference type="GO" id="GO:0030641">
    <property type="term" value="P:regulation of cellular pH"/>
    <property type="evidence" value="ECO:0007669"/>
    <property type="project" value="TreeGrafter"/>
</dbReference>
<dbReference type="GO" id="GO:0001671">
    <property type="term" value="F:ATPase activator activity"/>
    <property type="evidence" value="ECO:0007669"/>
    <property type="project" value="TreeGrafter"/>
</dbReference>
<dbReference type="Pfam" id="PF05827">
    <property type="entry name" value="VAS1_LD"/>
    <property type="match status" value="1"/>
</dbReference>
<dbReference type="GO" id="GO:0033176">
    <property type="term" value="C:proton-transporting V-type ATPase complex"/>
    <property type="evidence" value="ECO:0007669"/>
    <property type="project" value="TreeGrafter"/>
</dbReference>
<feature type="domain" description="V-type proton ATPase subunit S1/VOA1 transmembrane" evidence="9">
    <location>
        <begin position="366"/>
        <end position="404"/>
    </location>
</feature>
<evidence type="ECO:0000313" key="10">
    <source>
        <dbReference type="EMBL" id="KAK5639444.1"/>
    </source>
</evidence>
<name>A0AAN7V3Q5_9COLE</name>
<keyword evidence="4 6" id="KW-1133">Transmembrane helix</keyword>
<keyword evidence="7" id="KW-0732">Signal</keyword>
<evidence type="ECO:0000256" key="2">
    <source>
        <dbReference type="ARBA" id="ARBA00009037"/>
    </source>
</evidence>
<dbReference type="PANTHER" id="PTHR12471:SF7">
    <property type="entry name" value="V-TYPE PROTON ATPASE SUBUNIT S1"/>
    <property type="match status" value="1"/>
</dbReference>
<comment type="caution">
    <text evidence="10">The sequence shown here is derived from an EMBL/GenBank/DDBJ whole genome shotgun (WGS) entry which is preliminary data.</text>
</comment>
<feature type="signal peptide" evidence="7">
    <location>
        <begin position="1"/>
        <end position="24"/>
    </location>
</feature>